<feature type="repeat" description="PPR" evidence="2">
    <location>
        <begin position="17"/>
        <end position="51"/>
    </location>
</feature>
<dbReference type="EMBL" id="JARPOI010000018">
    <property type="protein sequence ID" value="KAJ9135888.1"/>
    <property type="molecule type" value="Genomic_DNA"/>
</dbReference>
<dbReference type="InterPro" id="IPR046960">
    <property type="entry name" value="PPR_At4g14850-like_plant"/>
</dbReference>
<evidence type="ECO:0000256" key="2">
    <source>
        <dbReference type="PROSITE-ProRule" id="PRU00708"/>
    </source>
</evidence>
<dbReference type="PANTHER" id="PTHR47926:SF498">
    <property type="entry name" value="PENTATRICOPEPTIDE REPEAT-CONTAINING PROTEIN"/>
    <property type="match status" value="1"/>
</dbReference>
<feature type="repeat" description="PPR" evidence="2">
    <location>
        <begin position="328"/>
        <end position="362"/>
    </location>
</feature>
<dbReference type="Pfam" id="PF13041">
    <property type="entry name" value="PPR_2"/>
    <property type="match status" value="3"/>
</dbReference>
<feature type="repeat" description="PPR" evidence="2">
    <location>
        <begin position="87"/>
        <end position="117"/>
    </location>
</feature>
<dbReference type="Gene3D" id="1.25.40.10">
    <property type="entry name" value="Tetratricopeptide repeat domain"/>
    <property type="match status" value="4"/>
</dbReference>
<feature type="repeat" description="PPR" evidence="2">
    <location>
        <begin position="118"/>
        <end position="152"/>
    </location>
</feature>
<feature type="repeat" description="PPR" evidence="2">
    <location>
        <begin position="219"/>
        <end position="253"/>
    </location>
</feature>
<dbReference type="Proteomes" id="UP001174677">
    <property type="component" value="Chromosome 18"/>
</dbReference>
<evidence type="ECO:0000256" key="1">
    <source>
        <dbReference type="ARBA" id="ARBA00022737"/>
    </source>
</evidence>
<keyword evidence="4" id="KW-1185">Reference proteome</keyword>
<protein>
    <recommendedName>
        <fullName evidence="5">Pentatricopeptide repeat-containing protein</fullName>
    </recommendedName>
</protein>
<dbReference type="PROSITE" id="PS51375">
    <property type="entry name" value="PPR"/>
    <property type="match status" value="6"/>
</dbReference>
<name>A0ABQ9KF44_HEVBR</name>
<dbReference type="SUPFAM" id="SSF48452">
    <property type="entry name" value="TPR-like"/>
    <property type="match status" value="1"/>
</dbReference>
<sequence length="549" mass="61291">MNQALLVFNSTPDYDRNVFTHNAIISGFVSNGLPRYGFEFYKEMRRLGVLPDKVTFPCLIKGLCEIMEVYEVKNIHGLAFKLGLELDVFVGSALISAYLKFELMDEAHELFDRMPERDVVLWNSMVNGCAQTGKFNEALGIFRKMRKEGVTISGFTATGVLSVFAVTGDFDKGRMVHGFVIKIGFGSDVSICNALIDMYGKCKFVANALEIFETMDDRDIFSWNSIISVTEQSGDHDGTLRLFNRMFDDGICPDLLTIKTVLPACSHVAALMHGREIHRYMIVNELAKDGKSGDVNNVLLNNAILDMYAKCGSMRDAHLVFNKMICKDVASWNIMIMGYGMHGYGNEALGLFSQMCDAGVEPNEVTFVGVLSACSHAGFVIQGQEFLRQMELKYGVVPTIEHYACIIDMLGRAGQLEEAYKLAQTMPVKANTVAWRALLAACQLHCNADLAEVVARQVFELDPGHCGSYVLMSNVYVTAGQYEEVLDVRHTMRQQNVKKAPGCSWIELKNGLHTFITSDQTHPEANCIYLVLHLLTSRLREQGYMPHLC</sequence>
<feature type="repeat" description="PPR" evidence="2">
    <location>
        <begin position="188"/>
        <end position="218"/>
    </location>
</feature>
<organism evidence="3 4">
    <name type="scientific">Hevea brasiliensis</name>
    <name type="common">Para rubber tree</name>
    <name type="synonym">Siphonia brasiliensis</name>
    <dbReference type="NCBI Taxonomy" id="3981"/>
    <lineage>
        <taxon>Eukaryota</taxon>
        <taxon>Viridiplantae</taxon>
        <taxon>Streptophyta</taxon>
        <taxon>Embryophyta</taxon>
        <taxon>Tracheophyta</taxon>
        <taxon>Spermatophyta</taxon>
        <taxon>Magnoliopsida</taxon>
        <taxon>eudicotyledons</taxon>
        <taxon>Gunneridae</taxon>
        <taxon>Pentapetalae</taxon>
        <taxon>rosids</taxon>
        <taxon>fabids</taxon>
        <taxon>Malpighiales</taxon>
        <taxon>Euphorbiaceae</taxon>
        <taxon>Crotonoideae</taxon>
        <taxon>Micrandreae</taxon>
        <taxon>Hevea</taxon>
    </lineage>
</organism>
<evidence type="ECO:0000313" key="4">
    <source>
        <dbReference type="Proteomes" id="UP001174677"/>
    </source>
</evidence>
<evidence type="ECO:0000313" key="3">
    <source>
        <dbReference type="EMBL" id="KAJ9135888.1"/>
    </source>
</evidence>
<evidence type="ECO:0008006" key="5">
    <source>
        <dbReference type="Google" id="ProtNLM"/>
    </source>
</evidence>
<proteinExistence type="predicted"/>
<dbReference type="Pfam" id="PF01535">
    <property type="entry name" value="PPR"/>
    <property type="match status" value="3"/>
</dbReference>
<dbReference type="PANTHER" id="PTHR47926">
    <property type="entry name" value="PENTATRICOPEPTIDE REPEAT-CONTAINING PROTEIN"/>
    <property type="match status" value="1"/>
</dbReference>
<dbReference type="Pfam" id="PF20431">
    <property type="entry name" value="E_motif"/>
    <property type="match status" value="1"/>
</dbReference>
<dbReference type="InterPro" id="IPR011990">
    <property type="entry name" value="TPR-like_helical_dom_sf"/>
</dbReference>
<dbReference type="InterPro" id="IPR002885">
    <property type="entry name" value="PPR_rpt"/>
</dbReference>
<reference evidence="3 4" key="1">
    <citation type="journal article" date="2023" name="Plant Biotechnol. J.">
        <title>Chromosome-level wild Hevea brasiliensis genome provides new tools for genomic-assisted breeding and valuable loci to elevate rubber yield.</title>
        <authorList>
            <person name="Cheng H."/>
            <person name="Song X."/>
            <person name="Hu Y."/>
            <person name="Wu T."/>
            <person name="Yang Q."/>
            <person name="An Z."/>
            <person name="Feng S."/>
            <person name="Deng Z."/>
            <person name="Wu W."/>
            <person name="Zeng X."/>
            <person name="Tu M."/>
            <person name="Wang X."/>
            <person name="Huang H."/>
        </authorList>
    </citation>
    <scope>NUCLEOTIDE SEQUENCE [LARGE SCALE GENOMIC DNA]</scope>
    <source>
        <strain evidence="3">MT/VB/25A 57/8</strain>
    </source>
</reference>
<dbReference type="InterPro" id="IPR046848">
    <property type="entry name" value="E_motif"/>
</dbReference>
<gene>
    <name evidence="3" type="ORF">P3X46_033013</name>
</gene>
<dbReference type="NCBIfam" id="TIGR00756">
    <property type="entry name" value="PPR"/>
    <property type="match status" value="6"/>
</dbReference>
<keyword evidence="1" id="KW-0677">Repeat</keyword>
<comment type="caution">
    <text evidence="3">The sequence shown here is derived from an EMBL/GenBank/DDBJ whole genome shotgun (WGS) entry which is preliminary data.</text>
</comment>
<accession>A0ABQ9KF44</accession>